<organism evidence="2 3">
    <name type="scientific">Eleusine coracana subsp. coracana</name>
    <dbReference type="NCBI Taxonomy" id="191504"/>
    <lineage>
        <taxon>Eukaryota</taxon>
        <taxon>Viridiplantae</taxon>
        <taxon>Streptophyta</taxon>
        <taxon>Embryophyta</taxon>
        <taxon>Tracheophyta</taxon>
        <taxon>Spermatophyta</taxon>
        <taxon>Magnoliopsida</taxon>
        <taxon>Liliopsida</taxon>
        <taxon>Poales</taxon>
        <taxon>Poaceae</taxon>
        <taxon>PACMAD clade</taxon>
        <taxon>Chloridoideae</taxon>
        <taxon>Cynodonteae</taxon>
        <taxon>Eleusininae</taxon>
        <taxon>Eleusine</taxon>
    </lineage>
</organism>
<accession>A0AAV5FS45</accession>
<proteinExistence type="predicted"/>
<gene>
    <name evidence="2" type="primary">gb26680</name>
    <name evidence="2" type="ORF">PR202_gb26680</name>
</gene>
<name>A0AAV5FS45_ELECO</name>
<sequence length="221" mass="24112">MDVVEKIAAVPTVKDNGGSPYFSPEANSGPAQPPVRFCPALLVNPSSILSLPQSHTATPEVPNPSLILRLLPPHTAPAPPLAWRLPAGRRLPVQLTTHQETSDHPSLTWRAATTRRSRLAPTAARRPPPSPRPIDHPSPLTRLVVSLPTPATPTPTRQPLLTLWRWHRQASTKLASMMTDLELLEAIIAVLNHEDGEKEDGFSPNDDAPSQRVTVDDYEVV</sequence>
<evidence type="ECO:0000313" key="3">
    <source>
        <dbReference type="Proteomes" id="UP001054889"/>
    </source>
</evidence>
<feature type="region of interest" description="Disordered" evidence="1">
    <location>
        <begin position="195"/>
        <end position="221"/>
    </location>
</feature>
<keyword evidence="3" id="KW-1185">Reference proteome</keyword>
<dbReference type="Proteomes" id="UP001054889">
    <property type="component" value="Unassembled WGS sequence"/>
</dbReference>
<reference evidence="2" key="1">
    <citation type="journal article" date="2018" name="DNA Res.">
        <title>Multiple hybrid de novo genome assembly of finger millet, an orphan allotetraploid crop.</title>
        <authorList>
            <person name="Hatakeyama M."/>
            <person name="Aluri S."/>
            <person name="Balachadran M.T."/>
            <person name="Sivarajan S.R."/>
            <person name="Patrignani A."/>
            <person name="Gruter S."/>
            <person name="Poveda L."/>
            <person name="Shimizu-Inatsugi R."/>
            <person name="Baeten J."/>
            <person name="Francoijs K.J."/>
            <person name="Nataraja K.N."/>
            <person name="Reddy Y.A.N."/>
            <person name="Phadnis S."/>
            <person name="Ravikumar R.L."/>
            <person name="Schlapbach R."/>
            <person name="Sreeman S.M."/>
            <person name="Shimizu K.K."/>
        </authorList>
    </citation>
    <scope>NUCLEOTIDE SEQUENCE</scope>
</reference>
<dbReference type="AlphaFoldDB" id="A0AAV5FS45"/>
<evidence type="ECO:0000256" key="1">
    <source>
        <dbReference type="SAM" id="MobiDB-lite"/>
    </source>
</evidence>
<feature type="region of interest" description="Disordered" evidence="1">
    <location>
        <begin position="114"/>
        <end position="139"/>
    </location>
</feature>
<dbReference type="EMBL" id="BQKI01000095">
    <property type="protein sequence ID" value="GJN37699.1"/>
    <property type="molecule type" value="Genomic_DNA"/>
</dbReference>
<evidence type="ECO:0000313" key="2">
    <source>
        <dbReference type="EMBL" id="GJN37699.1"/>
    </source>
</evidence>
<comment type="caution">
    <text evidence="2">The sequence shown here is derived from an EMBL/GenBank/DDBJ whole genome shotgun (WGS) entry which is preliminary data.</text>
</comment>
<reference evidence="2" key="2">
    <citation type="submission" date="2021-12" db="EMBL/GenBank/DDBJ databases">
        <title>Resequencing data analysis of finger millet.</title>
        <authorList>
            <person name="Hatakeyama M."/>
            <person name="Aluri S."/>
            <person name="Balachadran M.T."/>
            <person name="Sivarajan S.R."/>
            <person name="Poveda L."/>
            <person name="Shimizu-Inatsugi R."/>
            <person name="Schlapbach R."/>
            <person name="Sreeman S.M."/>
            <person name="Shimizu K.K."/>
        </authorList>
    </citation>
    <scope>NUCLEOTIDE SEQUENCE</scope>
</reference>
<protein>
    <submittedName>
        <fullName evidence="2">Uncharacterized protein</fullName>
    </submittedName>
</protein>